<dbReference type="STRING" id="1055723.SAMN05216293_3576"/>
<gene>
    <name evidence="1" type="ORF">SAMN04487891_11020</name>
    <name evidence="2" type="ORF">SAMN05216293_3576</name>
</gene>
<dbReference type="InterPro" id="IPR021866">
    <property type="entry name" value="SpoIIAA-like"/>
</dbReference>
<dbReference type="EMBL" id="FRAT01000011">
    <property type="protein sequence ID" value="SHL49909.1"/>
    <property type="molecule type" value="Genomic_DNA"/>
</dbReference>
<organism evidence="2 3">
    <name type="scientific">Flagellimonas taeanensis</name>
    <dbReference type="NCBI Taxonomy" id="1005926"/>
    <lineage>
        <taxon>Bacteria</taxon>
        <taxon>Pseudomonadati</taxon>
        <taxon>Bacteroidota</taxon>
        <taxon>Flavobacteriia</taxon>
        <taxon>Flavobacteriales</taxon>
        <taxon>Flavobacteriaceae</taxon>
        <taxon>Flagellimonas</taxon>
    </lineage>
</organism>
<dbReference type="InterPro" id="IPR036513">
    <property type="entry name" value="STAS_dom_sf"/>
</dbReference>
<dbReference type="Proteomes" id="UP000184031">
    <property type="component" value="Unassembled WGS sequence"/>
</dbReference>
<evidence type="ECO:0000313" key="2">
    <source>
        <dbReference type="EMBL" id="SHL49909.1"/>
    </source>
</evidence>
<dbReference type="Proteomes" id="UP000198940">
    <property type="component" value="Unassembled WGS sequence"/>
</dbReference>
<reference evidence="2 3" key="1">
    <citation type="submission" date="2016-11" db="EMBL/GenBank/DDBJ databases">
        <authorList>
            <person name="Varghese N."/>
            <person name="Submissions S."/>
        </authorList>
    </citation>
    <scope>NUCLEOTIDE SEQUENCE [LARGE SCALE GENOMIC DNA]</scope>
    <source>
        <strain evidence="2 3">CGMCC 1.12174</strain>
        <strain evidence="1 4">DSM 26351</strain>
    </source>
</reference>
<dbReference type="EMBL" id="FOKU01000010">
    <property type="protein sequence ID" value="SFC37550.1"/>
    <property type="molecule type" value="Genomic_DNA"/>
</dbReference>
<evidence type="ECO:0000313" key="1">
    <source>
        <dbReference type="EMBL" id="SFC37550.1"/>
    </source>
</evidence>
<dbReference type="Pfam" id="PF11964">
    <property type="entry name" value="SpoIIAA-like"/>
    <property type="match status" value="1"/>
</dbReference>
<comment type="caution">
    <text evidence="2">The sequence shown here is derived from an EMBL/GenBank/DDBJ whole genome shotgun (WGS) entry which is preliminary data.</text>
</comment>
<dbReference type="OrthoDB" id="9811577at2"/>
<dbReference type="InterPro" id="IPR038396">
    <property type="entry name" value="SpoIIAA-like_sf"/>
</dbReference>
<protein>
    <submittedName>
        <fullName evidence="2">SpoIIAA-like</fullName>
    </submittedName>
</protein>
<keyword evidence="4" id="KW-1185">Reference proteome</keyword>
<dbReference type="SUPFAM" id="SSF52091">
    <property type="entry name" value="SpoIIaa-like"/>
    <property type="match status" value="1"/>
</dbReference>
<evidence type="ECO:0000313" key="4">
    <source>
        <dbReference type="Proteomes" id="UP000198940"/>
    </source>
</evidence>
<dbReference type="AlphaFoldDB" id="A0A1M7B5J7"/>
<dbReference type="RefSeq" id="WP_072882268.1">
    <property type="nucleotide sequence ID" value="NZ_FOKU01000010.1"/>
</dbReference>
<evidence type="ECO:0000313" key="3">
    <source>
        <dbReference type="Proteomes" id="UP000184031"/>
    </source>
</evidence>
<sequence length="119" mass="14275">MLQITDIKSENVVTTKASGKLNQYDFEKIHPLIHSILEKGLKVRWYFEMNDFQGWHIDGLWKDFTKDVDHEKEYEKIALVGEKKWRKWASEFMKPFCNAEIKYFGSDQKQEAKIWIESD</sequence>
<dbReference type="Gene3D" id="3.40.50.10600">
    <property type="entry name" value="SpoIIaa-like domains"/>
    <property type="match status" value="1"/>
</dbReference>
<accession>A0A1M7B5J7</accession>
<name>A0A1M7B5J7_9FLAO</name>
<proteinExistence type="predicted"/>